<protein>
    <submittedName>
        <fullName evidence="1">Uncharacterized protein</fullName>
    </submittedName>
</protein>
<name>A0ACB0MC49_TRIPR</name>
<gene>
    <name evidence="1" type="ORF">MILVUS5_LOCUS40658</name>
</gene>
<dbReference type="EMBL" id="CASHSV030000823">
    <property type="protein sequence ID" value="CAJ2678359.1"/>
    <property type="molecule type" value="Genomic_DNA"/>
</dbReference>
<organism evidence="1 2">
    <name type="scientific">Trifolium pratense</name>
    <name type="common">Red clover</name>
    <dbReference type="NCBI Taxonomy" id="57577"/>
    <lineage>
        <taxon>Eukaryota</taxon>
        <taxon>Viridiplantae</taxon>
        <taxon>Streptophyta</taxon>
        <taxon>Embryophyta</taxon>
        <taxon>Tracheophyta</taxon>
        <taxon>Spermatophyta</taxon>
        <taxon>Magnoliopsida</taxon>
        <taxon>eudicotyledons</taxon>
        <taxon>Gunneridae</taxon>
        <taxon>Pentapetalae</taxon>
        <taxon>rosids</taxon>
        <taxon>fabids</taxon>
        <taxon>Fabales</taxon>
        <taxon>Fabaceae</taxon>
        <taxon>Papilionoideae</taxon>
        <taxon>50 kb inversion clade</taxon>
        <taxon>NPAAA clade</taxon>
        <taxon>Hologalegina</taxon>
        <taxon>IRL clade</taxon>
        <taxon>Trifolieae</taxon>
        <taxon>Trifolium</taxon>
    </lineage>
</organism>
<evidence type="ECO:0000313" key="2">
    <source>
        <dbReference type="Proteomes" id="UP001177021"/>
    </source>
</evidence>
<keyword evidence="2" id="KW-1185">Reference proteome</keyword>
<dbReference type="Proteomes" id="UP001177021">
    <property type="component" value="Unassembled WGS sequence"/>
</dbReference>
<reference evidence="1" key="1">
    <citation type="submission" date="2023-10" db="EMBL/GenBank/DDBJ databases">
        <authorList>
            <person name="Rodriguez Cubillos JULIANA M."/>
            <person name="De Vega J."/>
        </authorList>
    </citation>
    <scope>NUCLEOTIDE SEQUENCE</scope>
</reference>
<comment type="caution">
    <text evidence="1">The sequence shown here is derived from an EMBL/GenBank/DDBJ whole genome shotgun (WGS) entry which is preliminary data.</text>
</comment>
<proteinExistence type="predicted"/>
<sequence length="212" mass="24648">MEQENYNRLNVSLDELGFNSENVSKTWKKRKEYYNEDGIRVFTAKNLGAERRRREKHISRLYILRSLIPNITKMTKDSVITDAITYTKRLQYEVDTLTQELHALEEKENLEERAEPKIAEYSAAEDLNNWGIQEEVQVENIGENKLWIKIIIEKNTGRFMKLMETMNSLGIEIIEANVTTIKGAYLIVTSIKGISFDVHQAKHLLADIIKSI</sequence>
<evidence type="ECO:0000313" key="1">
    <source>
        <dbReference type="EMBL" id="CAJ2678359.1"/>
    </source>
</evidence>
<accession>A0ACB0MC49</accession>